<evidence type="ECO:0000256" key="4">
    <source>
        <dbReference type="ARBA" id="ARBA00022679"/>
    </source>
</evidence>
<dbReference type="PANTHER" id="PTHR43071">
    <property type="entry name" value="2-AMINO-4-HYDROXY-6-HYDROXYMETHYLDIHYDROPTERIDINE PYROPHOSPHOKINASE"/>
    <property type="match status" value="1"/>
</dbReference>
<evidence type="ECO:0000256" key="1">
    <source>
        <dbReference type="ARBA" id="ARBA00000198"/>
    </source>
</evidence>
<dbReference type="AlphaFoldDB" id="A0A0V8JI97"/>
<keyword evidence="7" id="KW-0067">ATP-binding</keyword>
<dbReference type="PANTHER" id="PTHR43071:SF1">
    <property type="entry name" value="2-AMINO-4-HYDROXY-6-HYDROXYMETHYLDIHYDROPTERIDINE PYROPHOSPHOKINASE"/>
    <property type="match status" value="1"/>
</dbReference>
<dbReference type="InterPro" id="IPR035907">
    <property type="entry name" value="Hppk_sf"/>
</dbReference>
<dbReference type="UniPathway" id="UPA00077">
    <property type="reaction ID" value="UER00155"/>
</dbReference>
<evidence type="ECO:0000256" key="5">
    <source>
        <dbReference type="ARBA" id="ARBA00022741"/>
    </source>
</evidence>
<dbReference type="RefSeq" id="WP_025909853.1">
    <property type="nucleotide sequence ID" value="NZ_KQ758685.1"/>
</dbReference>
<evidence type="ECO:0000313" key="11">
    <source>
        <dbReference type="Proteomes" id="UP000053681"/>
    </source>
</evidence>
<evidence type="ECO:0000256" key="6">
    <source>
        <dbReference type="ARBA" id="ARBA00022777"/>
    </source>
</evidence>
<keyword evidence="4" id="KW-0808">Transferase</keyword>
<comment type="catalytic activity">
    <reaction evidence="1">
        <text>6-hydroxymethyl-7,8-dihydropterin + ATP = (7,8-dihydropterin-6-yl)methyl diphosphate + AMP + H(+)</text>
        <dbReference type="Rhea" id="RHEA:11412"/>
        <dbReference type="ChEBI" id="CHEBI:15378"/>
        <dbReference type="ChEBI" id="CHEBI:30616"/>
        <dbReference type="ChEBI" id="CHEBI:44841"/>
        <dbReference type="ChEBI" id="CHEBI:72950"/>
        <dbReference type="ChEBI" id="CHEBI:456215"/>
        <dbReference type="EC" id="2.7.6.3"/>
    </reaction>
</comment>
<dbReference type="NCBIfam" id="TIGR01498">
    <property type="entry name" value="folK"/>
    <property type="match status" value="1"/>
</dbReference>
<dbReference type="GO" id="GO:0003848">
    <property type="term" value="F:2-amino-4-hydroxy-6-hydroxymethyldihydropteridine diphosphokinase activity"/>
    <property type="evidence" value="ECO:0007669"/>
    <property type="project" value="UniProtKB-EC"/>
</dbReference>
<proteinExistence type="predicted"/>
<dbReference type="Proteomes" id="UP000053681">
    <property type="component" value="Unassembled WGS sequence"/>
</dbReference>
<dbReference type="GO" id="GO:0046656">
    <property type="term" value="P:folic acid biosynthetic process"/>
    <property type="evidence" value="ECO:0007669"/>
    <property type="project" value="UniProtKB-KW"/>
</dbReference>
<name>A0A0V8JI97_9BACI</name>
<evidence type="ECO:0000313" key="10">
    <source>
        <dbReference type="EMBL" id="KSU86698.1"/>
    </source>
</evidence>
<comment type="caution">
    <text evidence="10">The sequence shown here is derived from an EMBL/GenBank/DDBJ whole genome shotgun (WGS) entry which is preliminary data.</text>
</comment>
<protein>
    <recommendedName>
        <fullName evidence="3">2-amino-4-hydroxy-6-hydroxymethyldihydropteridine diphosphokinase</fullName>
        <ecNumber evidence="3">2.7.6.3</ecNumber>
    </recommendedName>
</protein>
<keyword evidence="6 10" id="KW-0418">Kinase</keyword>
<evidence type="ECO:0000256" key="8">
    <source>
        <dbReference type="ARBA" id="ARBA00022909"/>
    </source>
</evidence>
<dbReference type="Pfam" id="PF01288">
    <property type="entry name" value="HPPK"/>
    <property type="match status" value="1"/>
</dbReference>
<keyword evidence="11" id="KW-1185">Reference proteome</keyword>
<comment type="pathway">
    <text evidence="2">Cofactor biosynthesis; tetrahydrofolate biosynthesis; 2-amino-4-hydroxy-6-hydroxymethyl-7,8-dihydropteridine diphosphate from 7,8-dihydroneopterin triphosphate: step 4/4.</text>
</comment>
<dbReference type="EMBL" id="LNQP01000070">
    <property type="protein sequence ID" value="KSU86698.1"/>
    <property type="molecule type" value="Genomic_DNA"/>
</dbReference>
<feature type="domain" description="7,8-dihydro-6-hydroxymethylpterin-pyrophosphokinase" evidence="9">
    <location>
        <begin position="6"/>
        <end position="133"/>
    </location>
</feature>
<evidence type="ECO:0000256" key="2">
    <source>
        <dbReference type="ARBA" id="ARBA00005051"/>
    </source>
</evidence>
<dbReference type="SUPFAM" id="SSF55083">
    <property type="entry name" value="6-hydroxymethyl-7,8-dihydropterin pyrophosphokinase, HPPK"/>
    <property type="match status" value="1"/>
</dbReference>
<sequence length="170" mass="19066">MNNRAFIALGSNIKSRSNYLKQAVQSLDSHEGILLENLSSVYETDPVGYTNQSAFLNMVAEIKTELSSLELLDVLQAIELQQNRKREVVWGPRTLDLDILLYNEEVIHSSRLIVPHPRMTERAFVMVPLAEIASDLIIPIEDTSTVYLAERLAAEQGIKLIGNLYDVTAP</sequence>
<organism evidence="10 11">
    <name type="scientific">Priestia veravalensis</name>
    <dbReference type="NCBI Taxonomy" id="1414648"/>
    <lineage>
        <taxon>Bacteria</taxon>
        <taxon>Bacillati</taxon>
        <taxon>Bacillota</taxon>
        <taxon>Bacilli</taxon>
        <taxon>Bacillales</taxon>
        <taxon>Bacillaceae</taxon>
        <taxon>Priestia</taxon>
    </lineage>
</organism>
<accession>A0A0V8JI97</accession>
<dbReference type="EC" id="2.7.6.3" evidence="3"/>
<keyword evidence="8" id="KW-0289">Folate biosynthesis</keyword>
<evidence type="ECO:0000259" key="9">
    <source>
        <dbReference type="Pfam" id="PF01288"/>
    </source>
</evidence>
<dbReference type="GO" id="GO:0005524">
    <property type="term" value="F:ATP binding"/>
    <property type="evidence" value="ECO:0007669"/>
    <property type="project" value="UniProtKB-KW"/>
</dbReference>
<evidence type="ECO:0000256" key="3">
    <source>
        <dbReference type="ARBA" id="ARBA00013253"/>
    </source>
</evidence>
<dbReference type="GeneID" id="93684612"/>
<gene>
    <name evidence="10" type="ORF">AS180_17115</name>
</gene>
<dbReference type="Gene3D" id="3.30.70.560">
    <property type="entry name" value="7,8-Dihydro-6-hydroxymethylpterin-pyrophosphokinase HPPK"/>
    <property type="match status" value="1"/>
</dbReference>
<evidence type="ECO:0000256" key="7">
    <source>
        <dbReference type="ARBA" id="ARBA00022840"/>
    </source>
</evidence>
<dbReference type="CDD" id="cd00483">
    <property type="entry name" value="HPPK"/>
    <property type="match status" value="1"/>
</dbReference>
<dbReference type="InterPro" id="IPR000550">
    <property type="entry name" value="Hppk"/>
</dbReference>
<dbReference type="GO" id="GO:0016301">
    <property type="term" value="F:kinase activity"/>
    <property type="evidence" value="ECO:0007669"/>
    <property type="project" value="UniProtKB-KW"/>
</dbReference>
<keyword evidence="5" id="KW-0547">Nucleotide-binding</keyword>
<dbReference type="GO" id="GO:0046654">
    <property type="term" value="P:tetrahydrofolate biosynthetic process"/>
    <property type="evidence" value="ECO:0007669"/>
    <property type="project" value="UniProtKB-UniPathway"/>
</dbReference>
<reference evidence="10 11" key="1">
    <citation type="submission" date="2015-11" db="EMBL/GenBank/DDBJ databases">
        <title>Bacillus caseinolyticus sp nov.</title>
        <authorList>
            <person name="Dastager S.G."/>
            <person name="Mawlankar R."/>
        </authorList>
    </citation>
    <scope>NUCLEOTIDE SEQUENCE [LARGE SCALE GENOMIC DNA]</scope>
    <source>
        <strain evidence="10 11">SGD-V-76</strain>
    </source>
</reference>